<organism evidence="1 2">
    <name type="scientific">Bremerella alba</name>
    <dbReference type="NCBI Taxonomy" id="980252"/>
    <lineage>
        <taxon>Bacteria</taxon>
        <taxon>Pseudomonadati</taxon>
        <taxon>Planctomycetota</taxon>
        <taxon>Planctomycetia</taxon>
        <taxon>Pirellulales</taxon>
        <taxon>Pirellulaceae</taxon>
        <taxon>Bremerella</taxon>
    </lineage>
</organism>
<dbReference type="RefSeq" id="WP_207396254.1">
    <property type="nucleotide sequence ID" value="NZ_JABRWO010000004.1"/>
</dbReference>
<dbReference type="PROSITE" id="PS51257">
    <property type="entry name" value="PROKAR_LIPOPROTEIN"/>
    <property type="match status" value="1"/>
</dbReference>
<evidence type="ECO:0008006" key="3">
    <source>
        <dbReference type="Google" id="ProtNLM"/>
    </source>
</evidence>
<protein>
    <recommendedName>
        <fullName evidence="3">Carboxypeptidase regulatory-like domain-containing protein</fullName>
    </recommendedName>
</protein>
<dbReference type="Proteomes" id="UP000551616">
    <property type="component" value="Unassembled WGS sequence"/>
</dbReference>
<reference evidence="1 2" key="1">
    <citation type="submission" date="2020-05" db="EMBL/GenBank/DDBJ databases">
        <title>Bremerella alba sp. nov., a novel planctomycete isolated from the surface of the macroalga Fucus spiralis.</title>
        <authorList>
            <person name="Godinho O."/>
            <person name="Botelho R."/>
            <person name="Albuquerque L."/>
            <person name="Wiegand S."/>
            <person name="Da Costa M.S."/>
            <person name="Lobo-Da-Cunha A."/>
            <person name="Jogler C."/>
            <person name="Lage O.M."/>
        </authorList>
    </citation>
    <scope>NUCLEOTIDE SEQUENCE [LARGE SCALE GENOMIC DNA]</scope>
    <source>
        <strain evidence="1 2">FF15</strain>
    </source>
</reference>
<dbReference type="AlphaFoldDB" id="A0A7V8V4Y1"/>
<evidence type="ECO:0000313" key="2">
    <source>
        <dbReference type="Proteomes" id="UP000551616"/>
    </source>
</evidence>
<accession>A0A7V8V4Y1</accession>
<gene>
    <name evidence="1" type="ORF">HOV93_19710</name>
</gene>
<name>A0A7V8V4Y1_9BACT</name>
<sequence length="140" mass="15641">MATIYRCALCAFMLISLGCYQDHGLPLEEVSGLVTQDGTPLEGVTLEFRPESGRTSFGRTDSAGKYQLQYTETIDGGMIGKHTVEIRVPQRQPSQIPGFAEMDKEERMMLMKYDRVTWPNAVAVTEGNDNVIDFELNEAN</sequence>
<comment type="caution">
    <text evidence="1">The sequence shown here is derived from an EMBL/GenBank/DDBJ whole genome shotgun (WGS) entry which is preliminary data.</text>
</comment>
<keyword evidence="2" id="KW-1185">Reference proteome</keyword>
<dbReference type="EMBL" id="JABRWO010000004">
    <property type="protein sequence ID" value="MBA2114804.1"/>
    <property type="molecule type" value="Genomic_DNA"/>
</dbReference>
<proteinExistence type="predicted"/>
<evidence type="ECO:0000313" key="1">
    <source>
        <dbReference type="EMBL" id="MBA2114804.1"/>
    </source>
</evidence>